<dbReference type="PANTHER" id="PTHR37313">
    <property type="entry name" value="UPF0749 PROTEIN RV1825"/>
    <property type="match status" value="1"/>
</dbReference>
<dbReference type="OrthoDB" id="3218134at2"/>
<dbReference type="Pfam" id="PF05949">
    <property type="entry name" value="DUF881"/>
    <property type="match status" value="1"/>
</dbReference>
<feature type="region of interest" description="Disordered" evidence="3">
    <location>
        <begin position="301"/>
        <end position="322"/>
    </location>
</feature>
<comment type="caution">
    <text evidence="4">The sequence shown here is derived from an EMBL/GenBank/DDBJ whole genome shotgun (WGS) entry which is preliminary data.</text>
</comment>
<feature type="compositionally biased region" description="Low complexity" evidence="3">
    <location>
        <begin position="7"/>
        <end position="27"/>
    </location>
</feature>
<evidence type="ECO:0000313" key="4">
    <source>
        <dbReference type="EMBL" id="TKI62401.1"/>
    </source>
</evidence>
<gene>
    <name evidence="4" type="ORF">FC770_08385</name>
</gene>
<dbReference type="RefSeq" id="WP_137065670.1">
    <property type="nucleotide sequence ID" value="NZ_CP040748.1"/>
</dbReference>
<evidence type="ECO:0000256" key="3">
    <source>
        <dbReference type="SAM" id="MobiDB-lite"/>
    </source>
</evidence>
<reference evidence="4 5" key="1">
    <citation type="submission" date="2019-04" db="EMBL/GenBank/DDBJ databases">
        <authorList>
            <person name="Dong K."/>
        </authorList>
    </citation>
    <scope>NUCLEOTIDE SEQUENCE [LARGE SCALE GENOMIC DNA]</scope>
    <source>
        <strain evidence="5">dk3543</strain>
    </source>
</reference>
<dbReference type="Proteomes" id="UP000307808">
    <property type="component" value="Unassembled WGS sequence"/>
</dbReference>
<organism evidence="4 5">
    <name type="scientific">Nocardioides jishulii</name>
    <dbReference type="NCBI Taxonomy" id="2575440"/>
    <lineage>
        <taxon>Bacteria</taxon>
        <taxon>Bacillati</taxon>
        <taxon>Actinomycetota</taxon>
        <taxon>Actinomycetes</taxon>
        <taxon>Propionibacteriales</taxon>
        <taxon>Nocardioidaceae</taxon>
        <taxon>Nocardioides</taxon>
    </lineage>
</organism>
<evidence type="ECO:0000256" key="1">
    <source>
        <dbReference type="ARBA" id="ARBA00009108"/>
    </source>
</evidence>
<evidence type="ECO:0000313" key="5">
    <source>
        <dbReference type="Proteomes" id="UP000307808"/>
    </source>
</evidence>
<proteinExistence type="inferred from homology"/>
<keyword evidence="5" id="KW-1185">Reference proteome</keyword>
<dbReference type="AlphaFoldDB" id="A0A4U2YR15"/>
<sequence length="322" mass="33901">MADQKPADPTSADPTPAGPTSAAPKSAVPKSGAPNDLPQHVTMPLLSLLTRESMDEGYQAVAQRKRALAGSGKVAPPSRQSKVVTALAVAVFGVLVAVAAMQTSRNADVEALGKASLAGRIKQEQESVRTLKDRAGELMETNAELDAELRGLREREGQLTSQVSRLGVRTGYLAVRGPGLRVTVDDAPDATPQQIVRDDDLLVLVDGLWAAGAEAIAINGQRLTALSSIQNSGSAIHVNVRPLSPPYVVEAIGDPARLQGELLASSNGSLFYSVARSLGFVLEVKNDDNLELPAARVRPMRSALPAGSKKTKNQAGKKEDRQ</sequence>
<dbReference type="PANTHER" id="PTHR37313:SF1">
    <property type="entry name" value="UPF0749 PROTEIN RV1823"/>
    <property type="match status" value="1"/>
</dbReference>
<comment type="similarity">
    <text evidence="1">Belongs to the UPF0749 family.</text>
</comment>
<protein>
    <submittedName>
        <fullName evidence="4">DUF881 domain-containing protein</fullName>
    </submittedName>
</protein>
<dbReference type="GO" id="GO:0005886">
    <property type="term" value="C:plasma membrane"/>
    <property type="evidence" value="ECO:0007669"/>
    <property type="project" value="TreeGrafter"/>
</dbReference>
<feature type="coiled-coil region" evidence="2">
    <location>
        <begin position="121"/>
        <end position="162"/>
    </location>
</feature>
<accession>A0A4U2YR15</accession>
<name>A0A4U2YR15_9ACTN</name>
<feature type="region of interest" description="Disordered" evidence="3">
    <location>
        <begin position="1"/>
        <end position="39"/>
    </location>
</feature>
<dbReference type="EMBL" id="SZPY01000002">
    <property type="protein sequence ID" value="TKI62401.1"/>
    <property type="molecule type" value="Genomic_DNA"/>
</dbReference>
<dbReference type="InterPro" id="IPR010273">
    <property type="entry name" value="DUF881"/>
</dbReference>
<evidence type="ECO:0000256" key="2">
    <source>
        <dbReference type="SAM" id="Coils"/>
    </source>
</evidence>
<dbReference type="Gene3D" id="3.30.70.1880">
    <property type="entry name" value="Protein of unknown function DUF881"/>
    <property type="match status" value="1"/>
</dbReference>
<keyword evidence="2" id="KW-0175">Coiled coil</keyword>